<organism evidence="1">
    <name type="scientific">marine sediment metagenome</name>
    <dbReference type="NCBI Taxonomy" id="412755"/>
    <lineage>
        <taxon>unclassified sequences</taxon>
        <taxon>metagenomes</taxon>
        <taxon>ecological metagenomes</taxon>
    </lineage>
</organism>
<proteinExistence type="predicted"/>
<dbReference type="EMBL" id="BARU01008524">
    <property type="protein sequence ID" value="GAH42365.1"/>
    <property type="molecule type" value="Genomic_DNA"/>
</dbReference>
<protein>
    <submittedName>
        <fullName evidence="1">Uncharacterized protein</fullName>
    </submittedName>
</protein>
<gene>
    <name evidence="1" type="ORF">S03H2_16657</name>
</gene>
<name>X1GC08_9ZZZZ</name>
<dbReference type="AlphaFoldDB" id="X1GC08"/>
<evidence type="ECO:0000313" key="1">
    <source>
        <dbReference type="EMBL" id="GAH42365.1"/>
    </source>
</evidence>
<sequence length="58" mass="6704">NFSGVYILTDNIPSSQKITIRVSLDPVKLDFLGDGEFDLMTLWDYRSPQQTVKIRKQD</sequence>
<comment type="caution">
    <text evidence="1">The sequence shown here is derived from an EMBL/GenBank/DDBJ whole genome shotgun (WGS) entry which is preliminary data.</text>
</comment>
<accession>X1GC08</accession>
<reference evidence="1" key="1">
    <citation type="journal article" date="2014" name="Front. Microbiol.">
        <title>High frequency of phylogenetically diverse reductive dehalogenase-homologous genes in deep subseafloor sedimentary metagenomes.</title>
        <authorList>
            <person name="Kawai M."/>
            <person name="Futagami T."/>
            <person name="Toyoda A."/>
            <person name="Takaki Y."/>
            <person name="Nishi S."/>
            <person name="Hori S."/>
            <person name="Arai W."/>
            <person name="Tsubouchi T."/>
            <person name="Morono Y."/>
            <person name="Uchiyama I."/>
            <person name="Ito T."/>
            <person name="Fujiyama A."/>
            <person name="Inagaki F."/>
            <person name="Takami H."/>
        </authorList>
    </citation>
    <scope>NUCLEOTIDE SEQUENCE</scope>
    <source>
        <strain evidence="1">Expedition CK06-06</strain>
    </source>
</reference>
<feature type="non-terminal residue" evidence="1">
    <location>
        <position position="1"/>
    </location>
</feature>